<dbReference type="Proteomes" id="UP001244341">
    <property type="component" value="Chromosome 3b"/>
</dbReference>
<protein>
    <recommendedName>
        <fullName evidence="4">Nuclear transcription factor Y subunit</fullName>
    </recommendedName>
</protein>
<keyword evidence="3" id="KW-1185">Reference proteome</keyword>
<feature type="compositionally biased region" description="Low complexity" evidence="1">
    <location>
        <begin position="100"/>
        <end position="122"/>
    </location>
</feature>
<name>A0ABY8TQK9_TETOB</name>
<feature type="compositionally biased region" description="Low complexity" evidence="1">
    <location>
        <begin position="211"/>
        <end position="225"/>
    </location>
</feature>
<evidence type="ECO:0000313" key="2">
    <source>
        <dbReference type="EMBL" id="WIA11395.1"/>
    </source>
</evidence>
<sequence>MLAGPLGGAEDAGSVPVQGVLVGGASAAEQQREYALYKTQRQWASHRRKVEAAAAADAARNRRGRDANGSRKWRQREAWGEVPSAETAAGADSGGGSGGAEAANSKGWRWQQQSAAAPAEEQGPLAGSEPAGRLPGSASPAMQLPVSHPAPSADQATHTAHEAPARHHKHQQAHGERAGGAAQSAMLPHHADAGSAAPHASSRAADHSSRVDAGAPAGGAARVGGAWEGGGYSSGADAAAQSLMRQWQALPGPLEMGGEMPLSR</sequence>
<evidence type="ECO:0008006" key="4">
    <source>
        <dbReference type="Google" id="ProtNLM"/>
    </source>
</evidence>
<reference evidence="2 3" key="1">
    <citation type="submission" date="2023-05" db="EMBL/GenBank/DDBJ databases">
        <title>A 100% complete, gapless, phased diploid assembly of the Scenedesmus obliquus UTEX 3031 genome.</title>
        <authorList>
            <person name="Biondi T.C."/>
            <person name="Hanschen E.R."/>
            <person name="Kwon T."/>
            <person name="Eng W."/>
            <person name="Kruse C.P.S."/>
            <person name="Koehler S.I."/>
            <person name="Kunde Y."/>
            <person name="Gleasner C.D."/>
            <person name="You Mak K.T."/>
            <person name="Polle J."/>
            <person name="Hovde B.T."/>
            <person name="Starkenburg S.R."/>
        </authorList>
    </citation>
    <scope>NUCLEOTIDE SEQUENCE [LARGE SCALE GENOMIC DNA]</scope>
    <source>
        <strain evidence="2 3">DOE0152z</strain>
    </source>
</reference>
<feature type="compositionally biased region" description="Low complexity" evidence="1">
    <location>
        <begin position="193"/>
        <end position="203"/>
    </location>
</feature>
<gene>
    <name evidence="2" type="ORF">OEZ85_011513</name>
</gene>
<dbReference type="EMBL" id="CP126210">
    <property type="protein sequence ID" value="WIA11395.1"/>
    <property type="molecule type" value="Genomic_DNA"/>
</dbReference>
<evidence type="ECO:0000313" key="3">
    <source>
        <dbReference type="Proteomes" id="UP001244341"/>
    </source>
</evidence>
<feature type="region of interest" description="Disordered" evidence="1">
    <location>
        <begin position="38"/>
        <end position="235"/>
    </location>
</feature>
<feature type="compositionally biased region" description="Basic and acidic residues" evidence="1">
    <location>
        <begin position="64"/>
        <end position="79"/>
    </location>
</feature>
<organism evidence="2 3">
    <name type="scientific">Tetradesmus obliquus</name>
    <name type="common">Green alga</name>
    <name type="synonym">Acutodesmus obliquus</name>
    <dbReference type="NCBI Taxonomy" id="3088"/>
    <lineage>
        <taxon>Eukaryota</taxon>
        <taxon>Viridiplantae</taxon>
        <taxon>Chlorophyta</taxon>
        <taxon>core chlorophytes</taxon>
        <taxon>Chlorophyceae</taxon>
        <taxon>CS clade</taxon>
        <taxon>Sphaeropleales</taxon>
        <taxon>Scenedesmaceae</taxon>
        <taxon>Tetradesmus</taxon>
    </lineage>
</organism>
<evidence type="ECO:0000256" key="1">
    <source>
        <dbReference type="SAM" id="MobiDB-lite"/>
    </source>
</evidence>
<proteinExistence type="predicted"/>
<accession>A0ABY8TQK9</accession>